<dbReference type="SMART" id="SM00530">
    <property type="entry name" value="HTH_XRE"/>
    <property type="match status" value="1"/>
</dbReference>
<evidence type="ECO:0000259" key="1">
    <source>
        <dbReference type="PROSITE" id="PS50943"/>
    </source>
</evidence>
<dbReference type="PROSITE" id="PS50943">
    <property type="entry name" value="HTH_CROC1"/>
    <property type="match status" value="1"/>
</dbReference>
<dbReference type="Pfam" id="PF01381">
    <property type="entry name" value="HTH_3"/>
    <property type="match status" value="1"/>
</dbReference>
<dbReference type="Gene3D" id="1.10.260.40">
    <property type="entry name" value="lambda repressor-like DNA-binding domains"/>
    <property type="match status" value="1"/>
</dbReference>
<dbReference type="Proteomes" id="UP000604898">
    <property type="component" value="Unassembled WGS sequence"/>
</dbReference>
<dbReference type="InterPro" id="IPR001387">
    <property type="entry name" value="Cro/C1-type_HTH"/>
</dbReference>
<protein>
    <submittedName>
        <fullName evidence="2">Helix-turn-helix transcriptional regulator</fullName>
    </submittedName>
</protein>
<reference evidence="2 3" key="1">
    <citation type="submission" date="2021-01" db="EMBL/GenBank/DDBJ databases">
        <title>Genome sequence of Shewanella schlegeliana JCM 11561.</title>
        <authorList>
            <person name="Zhang H."/>
            <person name="Li C."/>
        </authorList>
    </citation>
    <scope>NUCLEOTIDE SEQUENCE [LARGE SCALE GENOMIC DNA]</scope>
    <source>
        <strain evidence="2 3">JCM 11561</strain>
    </source>
</reference>
<sequence length="108" mass="12008">MSEKQINPLPLRLKQARKALGISQKQLGIQLGMEPGTASARMNHYEKGKHTPDYATLKAMADELGVPVAYFFCESEKSAQLLCLLDQMSDEEKDILIAQLSKSIDRGE</sequence>
<dbReference type="SUPFAM" id="SSF47413">
    <property type="entry name" value="lambda repressor-like DNA-binding domains"/>
    <property type="match status" value="1"/>
</dbReference>
<dbReference type="CDD" id="cd00093">
    <property type="entry name" value="HTH_XRE"/>
    <property type="match status" value="1"/>
</dbReference>
<accession>A0ABS1SVN4</accession>
<keyword evidence="3" id="KW-1185">Reference proteome</keyword>
<name>A0ABS1SVN4_9GAMM</name>
<gene>
    <name evidence="2" type="ORF">JMA39_05535</name>
</gene>
<dbReference type="InterPro" id="IPR010982">
    <property type="entry name" value="Lambda_DNA-bd_dom_sf"/>
</dbReference>
<feature type="domain" description="HTH cro/C1-type" evidence="1">
    <location>
        <begin position="13"/>
        <end position="71"/>
    </location>
</feature>
<proteinExistence type="predicted"/>
<dbReference type="RefSeq" id="WP_202720846.1">
    <property type="nucleotide sequence ID" value="NZ_BPEX01000017.1"/>
</dbReference>
<dbReference type="EMBL" id="JAESVD010000003">
    <property type="protein sequence ID" value="MBL4912601.1"/>
    <property type="molecule type" value="Genomic_DNA"/>
</dbReference>
<comment type="caution">
    <text evidence="2">The sequence shown here is derived from an EMBL/GenBank/DDBJ whole genome shotgun (WGS) entry which is preliminary data.</text>
</comment>
<organism evidence="2 3">
    <name type="scientific">Shewanella schlegeliana</name>
    <dbReference type="NCBI Taxonomy" id="190308"/>
    <lineage>
        <taxon>Bacteria</taxon>
        <taxon>Pseudomonadati</taxon>
        <taxon>Pseudomonadota</taxon>
        <taxon>Gammaproteobacteria</taxon>
        <taxon>Alteromonadales</taxon>
        <taxon>Shewanellaceae</taxon>
        <taxon>Shewanella</taxon>
    </lineage>
</organism>
<evidence type="ECO:0000313" key="3">
    <source>
        <dbReference type="Proteomes" id="UP000604898"/>
    </source>
</evidence>
<evidence type="ECO:0000313" key="2">
    <source>
        <dbReference type="EMBL" id="MBL4912601.1"/>
    </source>
</evidence>